<feature type="transmembrane region" description="Helical" evidence="6">
    <location>
        <begin position="281"/>
        <end position="307"/>
    </location>
</feature>
<feature type="transmembrane region" description="Helical" evidence="6">
    <location>
        <begin position="244"/>
        <end position="261"/>
    </location>
</feature>
<evidence type="ECO:0000256" key="4">
    <source>
        <dbReference type="ARBA" id="ARBA00022989"/>
    </source>
</evidence>
<reference evidence="7 8" key="1">
    <citation type="submission" date="2014-02" db="EMBL/GenBank/DDBJ databases">
        <title>Draft genome sequence of Lysinibacillus odysseyi NBRC 100172.</title>
        <authorList>
            <person name="Zhang F."/>
            <person name="Wang G."/>
            <person name="Zhang L."/>
        </authorList>
    </citation>
    <scope>NUCLEOTIDE SEQUENCE [LARGE SCALE GENOMIC DNA]</scope>
    <source>
        <strain evidence="7 8">NBRC 100172</strain>
    </source>
</reference>
<name>A0A0A3IIH0_9BACI</name>
<protein>
    <recommendedName>
        <fullName evidence="9">Permease</fullName>
    </recommendedName>
</protein>
<gene>
    <name evidence="7" type="ORF">CD32_15475</name>
</gene>
<feature type="transmembrane region" description="Helical" evidence="6">
    <location>
        <begin position="56"/>
        <end position="79"/>
    </location>
</feature>
<dbReference type="RefSeq" id="WP_036156253.1">
    <property type="nucleotide sequence ID" value="NZ_AVCX01000003.1"/>
</dbReference>
<evidence type="ECO:0000256" key="5">
    <source>
        <dbReference type="ARBA" id="ARBA00023136"/>
    </source>
</evidence>
<dbReference type="GO" id="GO:0016020">
    <property type="term" value="C:membrane"/>
    <property type="evidence" value="ECO:0007669"/>
    <property type="project" value="UniProtKB-SubCell"/>
</dbReference>
<accession>A0A0A3IIH0</accession>
<sequence length="317" mass="37299">MNNLFNFSYESTKKIALLLSYLLLMIVVSPITLGIFFATLFHPFLLFFYKKLRIPYVLVVFFTTISFFYGMYFLVRFIIDSFIIVFPQIQELVNSDIFSHPILQAMMEAALSAVDQIASVGINLTKELFSYFFEVIIFIMAFYFSLFESKRDRYWFFIYTPKSVRQTWKSYFERAMHLFTTFLYVEIRLLIVTFLLLVLGFWLLGFSFPWQKAFFIALADCLPFFGIGLILVPLAIYFYIVDKVILCIAIIVLYIFIQTTRQLTESYLWASTFHVRTIHTFFISAASVLLFGFYGILLSPFFLLLAVKLKEKSIFAR</sequence>
<evidence type="ECO:0000256" key="1">
    <source>
        <dbReference type="ARBA" id="ARBA00004141"/>
    </source>
</evidence>
<keyword evidence="4 6" id="KW-1133">Transmembrane helix</keyword>
<evidence type="ECO:0000256" key="2">
    <source>
        <dbReference type="ARBA" id="ARBA00009773"/>
    </source>
</evidence>
<dbReference type="EMBL" id="JPVP01000058">
    <property type="protein sequence ID" value="KGR83245.1"/>
    <property type="molecule type" value="Genomic_DNA"/>
</dbReference>
<dbReference type="STRING" id="1220589.CD32_15475"/>
<feature type="transmembrane region" description="Helical" evidence="6">
    <location>
        <begin position="214"/>
        <end position="237"/>
    </location>
</feature>
<feature type="transmembrane region" description="Helical" evidence="6">
    <location>
        <begin position="20"/>
        <end position="49"/>
    </location>
</feature>
<evidence type="ECO:0000256" key="6">
    <source>
        <dbReference type="SAM" id="Phobius"/>
    </source>
</evidence>
<comment type="similarity">
    <text evidence="2">Belongs to the autoinducer-2 exporter (AI-2E) (TC 2.A.86) family.</text>
</comment>
<dbReference type="OrthoDB" id="9774361at2"/>
<evidence type="ECO:0000313" key="8">
    <source>
        <dbReference type="Proteomes" id="UP000030437"/>
    </source>
</evidence>
<keyword evidence="5 6" id="KW-0472">Membrane</keyword>
<evidence type="ECO:0000313" key="7">
    <source>
        <dbReference type="EMBL" id="KGR83245.1"/>
    </source>
</evidence>
<keyword evidence="3 6" id="KW-0812">Transmembrane</keyword>
<feature type="transmembrane region" description="Helical" evidence="6">
    <location>
        <begin position="189"/>
        <end position="208"/>
    </location>
</feature>
<evidence type="ECO:0008006" key="9">
    <source>
        <dbReference type="Google" id="ProtNLM"/>
    </source>
</evidence>
<feature type="transmembrane region" description="Helical" evidence="6">
    <location>
        <begin position="128"/>
        <end position="147"/>
    </location>
</feature>
<comment type="caution">
    <text evidence="7">The sequence shown here is derived from an EMBL/GenBank/DDBJ whole genome shotgun (WGS) entry which is preliminary data.</text>
</comment>
<comment type="subcellular location">
    <subcellularLocation>
        <location evidence="1">Membrane</location>
        <topology evidence="1">Multi-pass membrane protein</topology>
    </subcellularLocation>
</comment>
<keyword evidence="8" id="KW-1185">Reference proteome</keyword>
<dbReference type="eggNOG" id="COG0628">
    <property type="taxonomic scope" value="Bacteria"/>
</dbReference>
<dbReference type="Proteomes" id="UP000030437">
    <property type="component" value="Unassembled WGS sequence"/>
</dbReference>
<evidence type="ECO:0000256" key="3">
    <source>
        <dbReference type="ARBA" id="ARBA00022692"/>
    </source>
</evidence>
<proteinExistence type="inferred from homology"/>
<organism evidence="7 8">
    <name type="scientific">Lysinibacillus odysseyi 34hs-1 = NBRC 100172</name>
    <dbReference type="NCBI Taxonomy" id="1220589"/>
    <lineage>
        <taxon>Bacteria</taxon>
        <taxon>Bacillati</taxon>
        <taxon>Bacillota</taxon>
        <taxon>Bacilli</taxon>
        <taxon>Bacillales</taxon>
        <taxon>Bacillaceae</taxon>
        <taxon>Lysinibacillus</taxon>
    </lineage>
</organism>
<dbReference type="InterPro" id="IPR002549">
    <property type="entry name" value="AI-2E-like"/>
</dbReference>
<dbReference type="Pfam" id="PF01594">
    <property type="entry name" value="AI-2E_transport"/>
    <property type="match status" value="1"/>
</dbReference>
<dbReference type="AlphaFoldDB" id="A0A0A3IIH0"/>